<evidence type="ECO:0000256" key="4">
    <source>
        <dbReference type="ARBA" id="ARBA00023319"/>
    </source>
</evidence>
<reference evidence="7" key="3">
    <citation type="submission" date="2025-09" db="UniProtKB">
        <authorList>
            <consortium name="Ensembl"/>
        </authorList>
    </citation>
    <scope>IDENTIFICATION</scope>
</reference>
<keyword evidence="4" id="KW-0393">Immunoglobulin domain</keyword>
<dbReference type="GO" id="GO:0005886">
    <property type="term" value="C:plasma membrane"/>
    <property type="evidence" value="ECO:0007669"/>
    <property type="project" value="TreeGrafter"/>
</dbReference>
<reference evidence="7" key="2">
    <citation type="submission" date="2025-08" db="UniProtKB">
        <authorList>
            <consortium name="Ensembl"/>
        </authorList>
    </citation>
    <scope>IDENTIFICATION</scope>
</reference>
<dbReference type="PANTHER" id="PTHR11860:SF87">
    <property type="entry name" value="CMRF35-LIKE MOLECULE 8"/>
    <property type="match status" value="1"/>
</dbReference>
<dbReference type="InterPro" id="IPR013151">
    <property type="entry name" value="Immunoglobulin_dom"/>
</dbReference>
<dbReference type="GeneTree" id="ENSGT00950000182977"/>
<name>A0A8C9TP14_SCLFO</name>
<dbReference type="SMART" id="SM00409">
    <property type="entry name" value="IG"/>
    <property type="match status" value="2"/>
</dbReference>
<comment type="subcellular location">
    <subcellularLocation>
        <location evidence="1">Membrane</location>
    </subcellularLocation>
</comment>
<organism evidence="7 8">
    <name type="scientific">Scleropages formosus</name>
    <name type="common">Asian bonytongue</name>
    <name type="synonym">Osteoglossum formosum</name>
    <dbReference type="NCBI Taxonomy" id="113540"/>
    <lineage>
        <taxon>Eukaryota</taxon>
        <taxon>Metazoa</taxon>
        <taxon>Chordata</taxon>
        <taxon>Craniata</taxon>
        <taxon>Vertebrata</taxon>
        <taxon>Euteleostomi</taxon>
        <taxon>Actinopterygii</taxon>
        <taxon>Neopterygii</taxon>
        <taxon>Teleostei</taxon>
        <taxon>Osteoglossocephala</taxon>
        <taxon>Osteoglossomorpha</taxon>
        <taxon>Osteoglossiformes</taxon>
        <taxon>Osteoglossidae</taxon>
        <taxon>Scleropages</taxon>
    </lineage>
</organism>
<feature type="signal peptide" evidence="5">
    <location>
        <begin position="1"/>
        <end position="20"/>
    </location>
</feature>
<sequence length="224" mass="25699">LKAYYIVYILFTTGVQSVWAESSFTAERGGSVTIPCHYDQKYKHHVKYWCKGYHWSTCDVSINDDPDQLVFTVTMRNLQDKDSGTYWCAVEINGGSDDAVILPLIVRTGKLKFVPDVVFIVGGSVTIPCFYHQEYRGSVKYWCKGSKQTPMVRTDSSQRNDQVSISDDPAHLVFYVTMRNLEQEDTDIYWCAIKTNKEKDVFAVLDLKVLAAQWTKCLQNLYLL</sequence>
<keyword evidence="5" id="KW-0732">Signal</keyword>
<evidence type="ECO:0000313" key="7">
    <source>
        <dbReference type="Ensembl" id="ENSSFOP00015054808.1"/>
    </source>
</evidence>
<dbReference type="SUPFAM" id="SSF48726">
    <property type="entry name" value="Immunoglobulin"/>
    <property type="match status" value="2"/>
</dbReference>
<dbReference type="Ensembl" id="ENSSFOT00015056604.1">
    <property type="protein sequence ID" value="ENSSFOP00015054808.1"/>
    <property type="gene ID" value="ENSSFOG00015030183.1"/>
</dbReference>
<dbReference type="InterPro" id="IPR013106">
    <property type="entry name" value="Ig_V-set"/>
</dbReference>
<dbReference type="CDD" id="cd05716">
    <property type="entry name" value="IgV_pIgR_like"/>
    <property type="match status" value="2"/>
</dbReference>
<dbReference type="AlphaFoldDB" id="A0A8C9TP14"/>
<dbReference type="PANTHER" id="PTHR11860">
    <property type="entry name" value="POLYMERIC-IMMUNOGLOBULIN RECEPTOR"/>
    <property type="match status" value="1"/>
</dbReference>
<dbReference type="InterPro" id="IPR013783">
    <property type="entry name" value="Ig-like_fold"/>
</dbReference>
<dbReference type="Proteomes" id="UP000694397">
    <property type="component" value="Chromosome 9"/>
</dbReference>
<dbReference type="InterPro" id="IPR003599">
    <property type="entry name" value="Ig_sub"/>
</dbReference>
<dbReference type="InterPro" id="IPR050671">
    <property type="entry name" value="CD300_family_receptors"/>
</dbReference>
<dbReference type="InterPro" id="IPR036179">
    <property type="entry name" value="Ig-like_dom_sf"/>
</dbReference>
<dbReference type="Pfam" id="PF07686">
    <property type="entry name" value="V-set"/>
    <property type="match status" value="1"/>
</dbReference>
<dbReference type="InterPro" id="IPR007110">
    <property type="entry name" value="Ig-like_dom"/>
</dbReference>
<evidence type="ECO:0000256" key="1">
    <source>
        <dbReference type="ARBA" id="ARBA00004370"/>
    </source>
</evidence>
<dbReference type="Pfam" id="PF00047">
    <property type="entry name" value="ig"/>
    <property type="match status" value="1"/>
</dbReference>
<feature type="domain" description="Ig-like" evidence="6">
    <location>
        <begin position="103"/>
        <end position="202"/>
    </location>
</feature>
<evidence type="ECO:0000256" key="3">
    <source>
        <dbReference type="ARBA" id="ARBA00023136"/>
    </source>
</evidence>
<protein>
    <recommendedName>
        <fullName evidence="6">Ig-like domain-containing protein</fullName>
    </recommendedName>
</protein>
<dbReference type="Gene3D" id="2.60.40.10">
    <property type="entry name" value="Immunoglobulins"/>
    <property type="match status" value="2"/>
</dbReference>
<keyword evidence="8" id="KW-1185">Reference proteome</keyword>
<dbReference type="GO" id="GO:0004888">
    <property type="term" value="F:transmembrane signaling receptor activity"/>
    <property type="evidence" value="ECO:0007669"/>
    <property type="project" value="TreeGrafter"/>
</dbReference>
<evidence type="ECO:0000259" key="6">
    <source>
        <dbReference type="PROSITE" id="PS50835"/>
    </source>
</evidence>
<keyword evidence="3" id="KW-0472">Membrane</keyword>
<evidence type="ECO:0000256" key="2">
    <source>
        <dbReference type="ARBA" id="ARBA00022692"/>
    </source>
</evidence>
<feature type="chain" id="PRO_5034702217" description="Ig-like domain-containing protein" evidence="5">
    <location>
        <begin position="21"/>
        <end position="224"/>
    </location>
</feature>
<dbReference type="PROSITE" id="PS50835">
    <property type="entry name" value="IG_LIKE"/>
    <property type="match status" value="1"/>
</dbReference>
<proteinExistence type="predicted"/>
<evidence type="ECO:0000313" key="8">
    <source>
        <dbReference type="Proteomes" id="UP000694397"/>
    </source>
</evidence>
<accession>A0A8C9TP14</accession>
<keyword evidence="2" id="KW-0812">Transmembrane</keyword>
<evidence type="ECO:0000256" key="5">
    <source>
        <dbReference type="SAM" id="SignalP"/>
    </source>
</evidence>
<reference evidence="7 8" key="1">
    <citation type="submission" date="2019-04" db="EMBL/GenBank/DDBJ databases">
        <authorList>
            <consortium name="Wellcome Sanger Institute Data Sharing"/>
        </authorList>
    </citation>
    <scope>NUCLEOTIDE SEQUENCE [LARGE SCALE GENOMIC DNA]</scope>
</reference>